<feature type="transmembrane region" description="Helical" evidence="1">
    <location>
        <begin position="109"/>
        <end position="128"/>
    </location>
</feature>
<feature type="transmembrane region" description="Helical" evidence="1">
    <location>
        <begin position="85"/>
        <end position="103"/>
    </location>
</feature>
<feature type="transmembrane region" description="Helical" evidence="1">
    <location>
        <begin position="43"/>
        <end position="64"/>
    </location>
</feature>
<keyword evidence="1" id="KW-0472">Membrane</keyword>
<dbReference type="Proteomes" id="UP001169760">
    <property type="component" value="Unassembled WGS sequence"/>
</dbReference>
<dbReference type="EMBL" id="JAUOPB010000002">
    <property type="protein sequence ID" value="MDO6421600.1"/>
    <property type="molecule type" value="Genomic_DNA"/>
</dbReference>
<gene>
    <name evidence="3" type="ORF">Q4521_03860</name>
</gene>
<feature type="transmembrane region" description="Helical" evidence="1">
    <location>
        <begin position="227"/>
        <end position="245"/>
    </location>
</feature>
<feature type="domain" description="Heparan-alpha-glucosaminide N-acetyltransferase catalytic" evidence="2">
    <location>
        <begin position="5"/>
        <end position="154"/>
    </location>
</feature>
<feature type="transmembrane region" description="Helical" evidence="1">
    <location>
        <begin position="251"/>
        <end position="274"/>
    </location>
</feature>
<dbReference type="InterPro" id="IPR012429">
    <property type="entry name" value="HGSNAT_cat"/>
</dbReference>
<keyword evidence="1" id="KW-1133">Transmembrane helix</keyword>
<proteinExistence type="predicted"/>
<organism evidence="3 4">
    <name type="scientific">Saccharophagus degradans</name>
    <dbReference type="NCBI Taxonomy" id="86304"/>
    <lineage>
        <taxon>Bacteria</taxon>
        <taxon>Pseudomonadati</taxon>
        <taxon>Pseudomonadota</taxon>
        <taxon>Gammaproteobacteria</taxon>
        <taxon>Cellvibrionales</taxon>
        <taxon>Cellvibrionaceae</taxon>
        <taxon>Saccharophagus</taxon>
    </lineage>
</organism>
<name>A0AAW7X2A0_9GAMM</name>
<comment type="caution">
    <text evidence="3">The sequence shown here is derived from an EMBL/GenBank/DDBJ whole genome shotgun (WGS) entry which is preliminary data.</text>
</comment>
<feature type="transmembrane region" description="Helical" evidence="1">
    <location>
        <begin position="135"/>
        <end position="152"/>
    </location>
</feature>
<dbReference type="AlphaFoldDB" id="A0AAW7X2A0"/>
<feature type="transmembrane region" description="Helical" evidence="1">
    <location>
        <begin position="188"/>
        <end position="206"/>
    </location>
</feature>
<sequence>MATQRYLALDVMRGATLAMMILVNTPGDWGFVYGPLLHADWHGVTITDFVFPFFLFIIGSALFFSSRSSTQLAPAIKAKKIIKRTALLFIIGLLLHAFPFTTALNELRILGVLQRIALAYGIAAFIVWLPTTQRLMAALGILIAYWLVFMLTDSSYHLADNIVRHIDIAILGAEHLWQGKGLAFDPEGLLSTLPAAVNILAGFEATRLLVSQPAGEPNNATSRQFKLALYAMCSITIALIWHRWMPINKSLWTSSFVLLTSGVGVLVLLLLVRLEPYRATAAIYRAFAIYGQNPLFIYVLSSLWVQCYFLFHIDGVNIYAWLNNQLNLIAEPYLASLLFALGHVALFWGVAYALHKKRIVISV</sequence>
<evidence type="ECO:0000313" key="3">
    <source>
        <dbReference type="EMBL" id="MDO6421600.1"/>
    </source>
</evidence>
<dbReference type="PANTHER" id="PTHR31061">
    <property type="entry name" value="LD22376P"/>
    <property type="match status" value="1"/>
</dbReference>
<dbReference type="Pfam" id="PF07786">
    <property type="entry name" value="HGSNAT_cat"/>
    <property type="match status" value="1"/>
</dbReference>
<evidence type="ECO:0000313" key="4">
    <source>
        <dbReference type="Proteomes" id="UP001169760"/>
    </source>
</evidence>
<protein>
    <submittedName>
        <fullName evidence="3">Heparan-alpha-glucosaminide N-acetyltransferase domain-containing protein</fullName>
    </submittedName>
</protein>
<dbReference type="PANTHER" id="PTHR31061:SF24">
    <property type="entry name" value="LD22376P"/>
    <property type="match status" value="1"/>
</dbReference>
<evidence type="ECO:0000259" key="2">
    <source>
        <dbReference type="Pfam" id="PF07786"/>
    </source>
</evidence>
<reference evidence="3" key="1">
    <citation type="submission" date="2023-07" db="EMBL/GenBank/DDBJ databases">
        <title>Genome content predicts the carbon catabolic preferences of heterotrophic bacteria.</title>
        <authorList>
            <person name="Gralka M."/>
        </authorList>
    </citation>
    <scope>NUCLEOTIDE SEQUENCE</scope>
    <source>
        <strain evidence="3">I3M17_2</strain>
    </source>
</reference>
<evidence type="ECO:0000256" key="1">
    <source>
        <dbReference type="SAM" id="Phobius"/>
    </source>
</evidence>
<accession>A0AAW7X2A0</accession>
<feature type="transmembrane region" description="Helical" evidence="1">
    <location>
        <begin position="295"/>
        <end position="313"/>
    </location>
</feature>
<feature type="transmembrane region" description="Helical" evidence="1">
    <location>
        <begin position="333"/>
        <end position="354"/>
    </location>
</feature>
<keyword evidence="1" id="KW-0812">Transmembrane</keyword>
<dbReference type="RefSeq" id="WP_303491123.1">
    <property type="nucleotide sequence ID" value="NZ_JAUOPB010000002.1"/>
</dbReference>